<dbReference type="RefSeq" id="WP_078695122.1">
    <property type="nucleotide sequence ID" value="NZ_FUYH01000001.1"/>
</dbReference>
<organism evidence="3 4">
    <name type="scientific">Caloramator quimbayensis</name>
    <dbReference type="NCBI Taxonomy" id="1147123"/>
    <lineage>
        <taxon>Bacteria</taxon>
        <taxon>Bacillati</taxon>
        <taxon>Bacillota</taxon>
        <taxon>Clostridia</taxon>
        <taxon>Eubacteriales</taxon>
        <taxon>Clostridiaceae</taxon>
        <taxon>Caloramator</taxon>
    </lineage>
</organism>
<dbReference type="PANTHER" id="PTHR30032:SF4">
    <property type="entry name" value="AMIDASE ENHANCER"/>
    <property type="match status" value="1"/>
</dbReference>
<dbReference type="PANTHER" id="PTHR30032">
    <property type="entry name" value="N-ACETYLMURAMOYL-L-ALANINE AMIDASE-RELATED"/>
    <property type="match status" value="1"/>
</dbReference>
<dbReference type="Pfam" id="PF08486">
    <property type="entry name" value="SpoIID"/>
    <property type="match status" value="1"/>
</dbReference>
<dbReference type="AlphaFoldDB" id="A0A1T4WEJ8"/>
<dbReference type="InterPro" id="IPR013693">
    <property type="entry name" value="SpoIID/LytB_N"/>
</dbReference>
<feature type="domain" description="Sporulation stage II protein D amidase enhancer LytB N-terminal" evidence="2">
    <location>
        <begin position="67"/>
        <end position="173"/>
    </location>
</feature>
<keyword evidence="1" id="KW-1133">Transmembrane helix</keyword>
<dbReference type="InterPro" id="IPR013486">
    <property type="entry name" value="SpoIID/LytB"/>
</dbReference>
<gene>
    <name evidence="3" type="ORF">SAMN05443428_10185</name>
</gene>
<evidence type="ECO:0000313" key="3">
    <source>
        <dbReference type="EMBL" id="SKA75756.1"/>
    </source>
</evidence>
<evidence type="ECO:0000256" key="1">
    <source>
        <dbReference type="SAM" id="Phobius"/>
    </source>
</evidence>
<sequence length="350" mass="39172">MRKIGYYVILVIFLMIIIPVIILGGVDNGIKIPGIINRFSSYIESLPQQTQYTQESGGPKIKVYVEDQKKIVEMYMEEYLKGVVAAEMPVSFNEEALKAQAVAARTFAYSHMIVNNGTGCTKHPGADVCSGVHCQAWMSKEERFKNWNPDDAKANWDKITKAVDDTKDIVLAYKGELAKSILFHSTSGGKTENCVNVFGYQVPYLISVDSPNEEEAPSFQTKVVMKREEFINRIKQLNSKTKISNTNLSSQVKIIEYTEGGRVKTLKAGDKTFSGVDIRWAMGLNSANFSISIDSKNITFNVKGYGHGVGMSQWGANEMGKRGKKYDEILKHYYTGIEIININDILKNKN</sequence>
<dbReference type="GO" id="GO:0030435">
    <property type="term" value="P:sporulation resulting in formation of a cellular spore"/>
    <property type="evidence" value="ECO:0007669"/>
    <property type="project" value="InterPro"/>
</dbReference>
<dbReference type="NCBIfam" id="TIGR02669">
    <property type="entry name" value="SpoIID_LytB"/>
    <property type="match status" value="1"/>
</dbReference>
<dbReference type="GO" id="GO:0030288">
    <property type="term" value="C:outer membrane-bounded periplasmic space"/>
    <property type="evidence" value="ECO:0007669"/>
    <property type="project" value="TreeGrafter"/>
</dbReference>
<name>A0A1T4WEJ8_9CLOT</name>
<dbReference type="InterPro" id="IPR014225">
    <property type="entry name" value="Spore_II_D_firmicutes"/>
</dbReference>
<proteinExistence type="predicted"/>
<dbReference type="EMBL" id="FUYH01000001">
    <property type="protein sequence ID" value="SKA75756.1"/>
    <property type="molecule type" value="Genomic_DNA"/>
</dbReference>
<dbReference type="Proteomes" id="UP000190105">
    <property type="component" value="Unassembled WGS sequence"/>
</dbReference>
<dbReference type="InterPro" id="IPR051922">
    <property type="entry name" value="Bact_Sporulation_Assoc"/>
</dbReference>
<evidence type="ECO:0000259" key="2">
    <source>
        <dbReference type="Pfam" id="PF08486"/>
    </source>
</evidence>
<keyword evidence="4" id="KW-1185">Reference proteome</keyword>
<accession>A0A1T4WEJ8</accession>
<dbReference type="NCBIfam" id="TIGR02870">
    <property type="entry name" value="spore_II_D"/>
    <property type="match status" value="1"/>
</dbReference>
<reference evidence="4" key="1">
    <citation type="submission" date="2017-02" db="EMBL/GenBank/DDBJ databases">
        <authorList>
            <person name="Varghese N."/>
            <person name="Submissions S."/>
        </authorList>
    </citation>
    <scope>NUCLEOTIDE SEQUENCE [LARGE SCALE GENOMIC DNA]</scope>
    <source>
        <strain evidence="4">USBA 833</strain>
    </source>
</reference>
<keyword evidence="1" id="KW-0472">Membrane</keyword>
<dbReference type="OrthoDB" id="9794671at2"/>
<feature type="transmembrane region" description="Helical" evidence="1">
    <location>
        <begin position="7"/>
        <end position="26"/>
    </location>
</feature>
<protein>
    <submittedName>
        <fullName evidence="3">Stage II sporulation protein D</fullName>
    </submittedName>
</protein>
<dbReference type="STRING" id="1147123.SAMN05443428_10185"/>
<evidence type="ECO:0000313" key="4">
    <source>
        <dbReference type="Proteomes" id="UP000190105"/>
    </source>
</evidence>
<keyword evidence="1" id="KW-0812">Transmembrane</keyword>